<sequence length="210" mass="23275">MKSRRTVNTSRVWVEMRELIVYILVFYLYCYSCGVQARGGSGDFISRPDFSTSFAVPDGLEHVEVENAIVVGGDLCCIAFDYTDRSDGKAIGSTVAMPEDWRSQTDFVLDVRTPLSIELDRIRSTGGAPQKGTYRPIAHERLTLTGGELHIFVYQASRPTAAMIRLNQLTKVIFIAGDDDHTVSFYLYSAAKNISCVRQDVQKPGVGGFS</sequence>
<keyword evidence="2" id="KW-1185">Reference proteome</keyword>
<dbReference type="EMBL" id="FCNV02000035">
    <property type="protein sequence ID" value="SAL52962.1"/>
    <property type="molecule type" value="Genomic_DNA"/>
</dbReference>
<evidence type="ECO:0000313" key="1">
    <source>
        <dbReference type="EMBL" id="SAL52962.1"/>
    </source>
</evidence>
<name>A0A658R608_9BURK</name>
<proteinExistence type="predicted"/>
<organism evidence="1 2">
    <name type="scientific">Caballeronia concitans</name>
    <dbReference type="NCBI Taxonomy" id="1777133"/>
    <lineage>
        <taxon>Bacteria</taxon>
        <taxon>Pseudomonadati</taxon>
        <taxon>Pseudomonadota</taxon>
        <taxon>Betaproteobacteria</taxon>
        <taxon>Burkholderiales</taxon>
        <taxon>Burkholderiaceae</taxon>
        <taxon>Caballeronia</taxon>
    </lineage>
</organism>
<gene>
    <name evidence="1" type="ORF">AWB72_05656</name>
</gene>
<reference evidence="1 2" key="1">
    <citation type="submission" date="2016-01" db="EMBL/GenBank/DDBJ databases">
        <authorList>
            <person name="Peeters C."/>
        </authorList>
    </citation>
    <scope>NUCLEOTIDE SEQUENCE [LARGE SCALE GENOMIC DNA]</scope>
    <source>
        <strain evidence="1">LMG 29315</strain>
    </source>
</reference>
<protein>
    <submittedName>
        <fullName evidence="1">Uncharacterized protein</fullName>
    </submittedName>
</protein>
<dbReference type="AlphaFoldDB" id="A0A658R608"/>
<evidence type="ECO:0000313" key="2">
    <source>
        <dbReference type="Proteomes" id="UP000198263"/>
    </source>
</evidence>
<accession>A0A658R608</accession>
<comment type="caution">
    <text evidence="1">The sequence shown here is derived from an EMBL/GenBank/DDBJ whole genome shotgun (WGS) entry which is preliminary data.</text>
</comment>
<dbReference type="Proteomes" id="UP000198263">
    <property type="component" value="Unassembled WGS sequence"/>
</dbReference>